<dbReference type="NCBIfam" id="TIGR00707">
    <property type="entry name" value="argD"/>
    <property type="match status" value="1"/>
</dbReference>
<dbReference type="PANTHER" id="PTHR11986">
    <property type="entry name" value="AMINOTRANSFERASE CLASS III"/>
    <property type="match status" value="1"/>
</dbReference>
<evidence type="ECO:0000256" key="5">
    <source>
        <dbReference type="ARBA" id="ARBA00022898"/>
    </source>
</evidence>
<dbReference type="InterPro" id="IPR015424">
    <property type="entry name" value="PyrdxlP-dep_Trfase"/>
</dbReference>
<keyword evidence="9" id="KW-1185">Reference proteome</keyword>
<dbReference type="InterPro" id="IPR049704">
    <property type="entry name" value="Aminotrans_3_PPA_site"/>
</dbReference>
<dbReference type="NCBIfam" id="NF002325">
    <property type="entry name" value="PRK01278.1"/>
    <property type="match status" value="1"/>
</dbReference>
<reference evidence="8 9" key="1">
    <citation type="submission" date="2021-11" db="EMBL/GenBank/DDBJ databases">
        <title>Aliifidinibius sp. nov., a new bacterium isolated from saline soil.</title>
        <authorList>
            <person name="Galisteo C."/>
            <person name="De La Haba R."/>
            <person name="Sanchez-Porro C."/>
            <person name="Ventosa A."/>
        </authorList>
    </citation>
    <scope>NUCLEOTIDE SEQUENCE [LARGE SCALE GENOMIC DNA]</scope>
    <source>
        <strain evidence="8 9">KACC 190600</strain>
    </source>
</reference>
<gene>
    <name evidence="8" type="ORF">LQ318_01280</name>
</gene>
<dbReference type="InterPro" id="IPR005814">
    <property type="entry name" value="Aminotrans_3"/>
</dbReference>
<sequence>MNAQQITEKYHLPVYNRFPLTLVKGQGTKVWDEDGNQYLDALAGIAVNSLGHCHPKVVKAVQKQSAELMHISNFYYSKSQAELLQLLTEISGMSHGFLCNSGGEAMEATLKAARLFGTQNHKKGPIITVKNAFHGRTVATISMGMDKYTKGYDPLLEGFYEVDFNDIYALKANFNDQTLGVVLETVQGSGGLQIASPKFIQEIRNLCDQHNALFIVDEVQTGMARTGRMFSFEHYEIQPDIIAVAKAMGGGFPIGGMLCQSKVAQSMYYGAHGSTYGGNPLACAASLAAIKTILDENLSEAAKEKGVFLRQKIRNLTQDLPSVKDIRGKGLMIGVELAFEGRPVVTAMMEQGVLSNCTSGNVIRLIPPLIISEEELDTLAHVLAHSIKKTAPDITN</sequence>
<dbReference type="PIRSF" id="PIRSF000521">
    <property type="entry name" value="Transaminase_4ab_Lys_Orn"/>
    <property type="match status" value="1"/>
</dbReference>
<dbReference type="GO" id="GO:0008483">
    <property type="term" value="F:transaminase activity"/>
    <property type="evidence" value="ECO:0007669"/>
    <property type="project" value="UniProtKB-KW"/>
</dbReference>
<evidence type="ECO:0000256" key="1">
    <source>
        <dbReference type="ARBA" id="ARBA00001933"/>
    </source>
</evidence>
<evidence type="ECO:0000256" key="4">
    <source>
        <dbReference type="ARBA" id="ARBA00022679"/>
    </source>
</evidence>
<dbReference type="InterPro" id="IPR004636">
    <property type="entry name" value="AcOrn/SuccOrn_fam"/>
</dbReference>
<organism evidence="8 9">
    <name type="scientific">Fodinibius salicampi</name>
    <dbReference type="NCBI Taxonomy" id="1920655"/>
    <lineage>
        <taxon>Bacteria</taxon>
        <taxon>Pseudomonadati</taxon>
        <taxon>Balneolota</taxon>
        <taxon>Balneolia</taxon>
        <taxon>Balneolales</taxon>
        <taxon>Balneolaceae</taxon>
        <taxon>Fodinibius</taxon>
    </lineage>
</organism>
<comment type="pathway">
    <text evidence="6">Amino-acid biosynthesis.</text>
</comment>
<dbReference type="InterPro" id="IPR015422">
    <property type="entry name" value="PyrdxlP-dep_Trfase_small"/>
</dbReference>
<comment type="caution">
    <text evidence="8">The sequence shown here is derived from an EMBL/GenBank/DDBJ whole genome shotgun (WGS) entry which is preliminary data.</text>
</comment>
<evidence type="ECO:0000256" key="6">
    <source>
        <dbReference type="ARBA" id="ARBA00029440"/>
    </source>
</evidence>
<keyword evidence="2 8" id="KW-0032">Aminotransferase</keyword>
<keyword evidence="4" id="KW-0808">Transferase</keyword>
<evidence type="ECO:0000256" key="3">
    <source>
        <dbReference type="ARBA" id="ARBA00022605"/>
    </source>
</evidence>
<evidence type="ECO:0000256" key="7">
    <source>
        <dbReference type="RuleBase" id="RU003560"/>
    </source>
</evidence>
<dbReference type="Proteomes" id="UP001207337">
    <property type="component" value="Unassembled WGS sequence"/>
</dbReference>
<dbReference type="CDD" id="cd00610">
    <property type="entry name" value="OAT_like"/>
    <property type="match status" value="1"/>
</dbReference>
<dbReference type="PROSITE" id="PS00600">
    <property type="entry name" value="AA_TRANSFER_CLASS_3"/>
    <property type="match status" value="1"/>
</dbReference>
<dbReference type="PANTHER" id="PTHR11986:SF79">
    <property type="entry name" value="ACETYLORNITHINE AMINOTRANSFERASE, MITOCHONDRIAL"/>
    <property type="match status" value="1"/>
</dbReference>
<dbReference type="Gene3D" id="3.40.640.10">
    <property type="entry name" value="Type I PLP-dependent aspartate aminotransferase-like (Major domain)"/>
    <property type="match status" value="1"/>
</dbReference>
<comment type="similarity">
    <text evidence="7">Belongs to the class-III pyridoxal-phosphate-dependent aminotransferase family.</text>
</comment>
<dbReference type="Pfam" id="PF00202">
    <property type="entry name" value="Aminotran_3"/>
    <property type="match status" value="1"/>
</dbReference>
<name>A0ABT3PUH9_9BACT</name>
<evidence type="ECO:0000256" key="2">
    <source>
        <dbReference type="ARBA" id="ARBA00022576"/>
    </source>
</evidence>
<dbReference type="RefSeq" id="WP_265786803.1">
    <property type="nucleotide sequence ID" value="NZ_BAABRS010000001.1"/>
</dbReference>
<evidence type="ECO:0000313" key="8">
    <source>
        <dbReference type="EMBL" id="MCW9711522.1"/>
    </source>
</evidence>
<accession>A0ABT3PUH9</accession>
<dbReference type="Gene3D" id="3.90.1150.10">
    <property type="entry name" value="Aspartate Aminotransferase, domain 1"/>
    <property type="match status" value="1"/>
</dbReference>
<protein>
    <submittedName>
        <fullName evidence="8">Aspartate aminotransferase family protein</fullName>
    </submittedName>
</protein>
<keyword evidence="5 7" id="KW-0663">Pyridoxal phosphate</keyword>
<dbReference type="InterPro" id="IPR050103">
    <property type="entry name" value="Class-III_PLP-dep_AT"/>
</dbReference>
<comment type="cofactor">
    <cofactor evidence="1">
        <name>pyridoxal 5'-phosphate</name>
        <dbReference type="ChEBI" id="CHEBI:597326"/>
    </cofactor>
</comment>
<dbReference type="SUPFAM" id="SSF53383">
    <property type="entry name" value="PLP-dependent transferases"/>
    <property type="match status" value="1"/>
</dbReference>
<keyword evidence="3" id="KW-0028">Amino-acid biosynthesis</keyword>
<dbReference type="EMBL" id="JAJNDC010000001">
    <property type="protein sequence ID" value="MCW9711522.1"/>
    <property type="molecule type" value="Genomic_DNA"/>
</dbReference>
<evidence type="ECO:0000313" key="9">
    <source>
        <dbReference type="Proteomes" id="UP001207337"/>
    </source>
</evidence>
<dbReference type="InterPro" id="IPR015421">
    <property type="entry name" value="PyrdxlP-dep_Trfase_major"/>
</dbReference>
<proteinExistence type="inferred from homology"/>